<protein>
    <submittedName>
        <fullName evidence="4">Benzoate-CoA ligase family protein</fullName>
    </submittedName>
</protein>
<feature type="domain" description="AMP-binding enzyme C-terminal" evidence="3">
    <location>
        <begin position="436"/>
        <end position="509"/>
    </location>
</feature>
<dbReference type="PANTHER" id="PTHR43352">
    <property type="entry name" value="ACETYL-COA SYNTHETASE"/>
    <property type="match status" value="1"/>
</dbReference>
<name>A0ABT1PT00_9ACTN</name>
<evidence type="ECO:0000256" key="1">
    <source>
        <dbReference type="ARBA" id="ARBA00022598"/>
    </source>
</evidence>
<reference evidence="4" key="1">
    <citation type="submission" date="2022-06" db="EMBL/GenBank/DDBJ databases">
        <title>Draft genome sequence of Streptomyces sp. RB6PN25 isolated from peat swamp forest in Thailand.</title>
        <authorList>
            <person name="Duangmal K."/>
            <person name="Klaysubun C."/>
        </authorList>
    </citation>
    <scope>NUCLEOTIDE SEQUENCE</scope>
    <source>
        <strain evidence="4">RB6PN25</strain>
    </source>
</reference>
<evidence type="ECO:0000313" key="5">
    <source>
        <dbReference type="Proteomes" id="UP001057702"/>
    </source>
</evidence>
<evidence type="ECO:0000259" key="2">
    <source>
        <dbReference type="Pfam" id="PF00501"/>
    </source>
</evidence>
<dbReference type="NCBIfam" id="TIGR02262">
    <property type="entry name" value="benz_CoA_lig"/>
    <property type="match status" value="1"/>
</dbReference>
<dbReference type="SUPFAM" id="SSF56801">
    <property type="entry name" value="Acetyl-CoA synthetase-like"/>
    <property type="match status" value="1"/>
</dbReference>
<dbReference type="InterPro" id="IPR000873">
    <property type="entry name" value="AMP-dep_synth/lig_dom"/>
</dbReference>
<dbReference type="RefSeq" id="WP_255919715.1">
    <property type="nucleotide sequence ID" value="NZ_JANFNG010000005.1"/>
</dbReference>
<dbReference type="InterPro" id="IPR045851">
    <property type="entry name" value="AMP-bd_C_sf"/>
</dbReference>
<dbReference type="Proteomes" id="UP001057702">
    <property type="component" value="Unassembled WGS sequence"/>
</dbReference>
<dbReference type="GO" id="GO:0016874">
    <property type="term" value="F:ligase activity"/>
    <property type="evidence" value="ECO:0007669"/>
    <property type="project" value="UniProtKB-KW"/>
</dbReference>
<proteinExistence type="predicted"/>
<keyword evidence="5" id="KW-1185">Reference proteome</keyword>
<dbReference type="Gene3D" id="3.30.300.30">
    <property type="match status" value="1"/>
</dbReference>
<dbReference type="InterPro" id="IPR025110">
    <property type="entry name" value="AMP-bd_C"/>
</dbReference>
<dbReference type="Pfam" id="PF00501">
    <property type="entry name" value="AMP-binding"/>
    <property type="match status" value="1"/>
</dbReference>
<dbReference type="InterPro" id="IPR011957">
    <property type="entry name" value="Benz_CoA_lig"/>
</dbReference>
<sequence length="542" mass="57927">MPAHRSRILNAQTWLVDRHVDNGRGEHIAVRGTSGTLTYRELAEVSADAAAGLRSLGLRPDDRVLFVMNDDVPMLAGILGAFRAGFVAVPLSTMLNGRELGGLVADSGASVLVASQEYAEAALAAAEAAPQLRYLVVDAEQPLVTPAGIQALTWAELIKTGAAAAAEQRAAAPTTEDTWALWLYTSGTTGFPKAAIHRHANIRHVCETYGARVLGITPDDSCLSVAKLFFAYGLGNALFFPLSVGATTVLESRRPTPEVFGERVRQERPTLFFGVPSFYAALLASDLPDDTFASVRLATSAGEPLPAGLQERFSERFGVEIIDGIGSTEALHVFLSNRPGEVRPGTTGRPVPGYDIELRDAAGMPVPDHTPASLYVRGQSIAEGYWRRTDAGRTVFQGEWLNTGDVYARSEDGYYTCLGRSDDMLKAGGIWISPAEIESRLLEHPAVDETAVVALTDASGLDKPVACVVTGAPVTSDELIQWCRNGLASFKRPRAVIFMEELPKTSTGKLQRIKIRQLVANLNVHLTAAPSPAPTSASGGHT</sequence>
<keyword evidence="1 4" id="KW-0436">Ligase</keyword>
<organism evidence="4 5">
    <name type="scientific">Streptomyces humicola</name>
    <dbReference type="NCBI Taxonomy" id="2953240"/>
    <lineage>
        <taxon>Bacteria</taxon>
        <taxon>Bacillati</taxon>
        <taxon>Actinomycetota</taxon>
        <taxon>Actinomycetes</taxon>
        <taxon>Kitasatosporales</taxon>
        <taxon>Streptomycetaceae</taxon>
        <taxon>Streptomyces</taxon>
    </lineage>
</organism>
<dbReference type="EMBL" id="JANFNG010000005">
    <property type="protein sequence ID" value="MCQ4080802.1"/>
    <property type="molecule type" value="Genomic_DNA"/>
</dbReference>
<dbReference type="Gene3D" id="3.40.50.12780">
    <property type="entry name" value="N-terminal domain of ligase-like"/>
    <property type="match status" value="1"/>
</dbReference>
<dbReference type="Pfam" id="PF13193">
    <property type="entry name" value="AMP-binding_C"/>
    <property type="match status" value="1"/>
</dbReference>
<feature type="domain" description="AMP-dependent synthetase/ligase" evidence="2">
    <location>
        <begin position="22"/>
        <end position="386"/>
    </location>
</feature>
<gene>
    <name evidence="4" type="ORF">NGB36_09360</name>
</gene>
<dbReference type="InterPro" id="IPR042099">
    <property type="entry name" value="ANL_N_sf"/>
</dbReference>
<evidence type="ECO:0000259" key="3">
    <source>
        <dbReference type="Pfam" id="PF13193"/>
    </source>
</evidence>
<evidence type="ECO:0000313" key="4">
    <source>
        <dbReference type="EMBL" id="MCQ4080802.1"/>
    </source>
</evidence>
<comment type="caution">
    <text evidence="4">The sequence shown here is derived from an EMBL/GenBank/DDBJ whole genome shotgun (WGS) entry which is preliminary data.</text>
</comment>
<dbReference type="PANTHER" id="PTHR43352:SF1">
    <property type="entry name" value="ANTHRANILATE--COA LIGASE"/>
    <property type="match status" value="1"/>
</dbReference>
<accession>A0ABT1PT00</accession>